<comment type="function">
    <text evidence="9">Reversibly transfers an adenylyl group from ATP to 4'-phosphopantetheine, yielding dephospho-CoA (dPCoA) and pyrophosphate.</text>
</comment>
<organism evidence="11 12">
    <name type="scientific">Sporolactobacillus spathodeae</name>
    <dbReference type="NCBI Taxonomy" id="1465502"/>
    <lineage>
        <taxon>Bacteria</taxon>
        <taxon>Bacillati</taxon>
        <taxon>Bacillota</taxon>
        <taxon>Bacilli</taxon>
        <taxon>Bacillales</taxon>
        <taxon>Sporolactobacillaceae</taxon>
        <taxon>Sporolactobacillus</taxon>
    </lineage>
</organism>
<dbReference type="InterPro" id="IPR004821">
    <property type="entry name" value="Cyt_trans-like"/>
</dbReference>
<comment type="caution">
    <text evidence="11">The sequence shown here is derived from an EMBL/GenBank/DDBJ whole genome shotgun (WGS) entry which is preliminary data.</text>
</comment>
<dbReference type="PRINTS" id="PR01020">
    <property type="entry name" value="LPSBIOSNTHSS"/>
</dbReference>
<dbReference type="PANTHER" id="PTHR21342">
    <property type="entry name" value="PHOSPHOPANTETHEINE ADENYLYLTRANSFERASE"/>
    <property type="match status" value="1"/>
</dbReference>
<feature type="binding site" evidence="9">
    <location>
        <begin position="125"/>
        <end position="131"/>
    </location>
    <ligand>
        <name>ATP</name>
        <dbReference type="ChEBI" id="CHEBI:30616"/>
    </ligand>
</feature>
<feature type="binding site" evidence="9">
    <location>
        <position position="19"/>
    </location>
    <ligand>
        <name>ATP</name>
        <dbReference type="ChEBI" id="CHEBI:30616"/>
    </ligand>
</feature>
<evidence type="ECO:0000256" key="3">
    <source>
        <dbReference type="ARBA" id="ARBA00022695"/>
    </source>
</evidence>
<keyword evidence="4 9" id="KW-0547">Nucleotide-binding</keyword>
<evidence type="ECO:0000256" key="5">
    <source>
        <dbReference type="ARBA" id="ARBA00022840"/>
    </source>
</evidence>
<dbReference type="NCBIfam" id="TIGR01510">
    <property type="entry name" value="coaD_prev_kdtB"/>
    <property type="match status" value="1"/>
</dbReference>
<feature type="binding site" evidence="9">
    <location>
        <position position="43"/>
    </location>
    <ligand>
        <name>substrate</name>
    </ligand>
</feature>
<keyword evidence="6 9" id="KW-0460">Magnesium</keyword>
<evidence type="ECO:0000256" key="8">
    <source>
        <dbReference type="ARBA" id="ARBA00029346"/>
    </source>
</evidence>
<reference evidence="11 12" key="1">
    <citation type="submission" date="2021-01" db="EMBL/GenBank/DDBJ databases">
        <title>Genomic Encyclopedia of Type Strains, Phase IV (KMG-IV): sequencing the most valuable type-strain genomes for metagenomic binning, comparative biology and taxonomic classification.</title>
        <authorList>
            <person name="Goeker M."/>
        </authorList>
    </citation>
    <scope>NUCLEOTIDE SEQUENCE [LARGE SCALE GENOMIC DNA]</scope>
    <source>
        <strain evidence="11 12">DSM 100968</strain>
    </source>
</reference>
<comment type="similarity">
    <text evidence="9">Belongs to the bacterial CoaD family.</text>
</comment>
<feature type="binding site" evidence="9">
    <location>
        <position position="11"/>
    </location>
    <ligand>
        <name>substrate</name>
    </ligand>
</feature>
<feature type="binding site" evidence="9">
    <location>
        <position position="89"/>
    </location>
    <ligand>
        <name>substrate</name>
    </ligand>
</feature>
<keyword evidence="3 9" id="KW-0548">Nucleotidyltransferase</keyword>
<feature type="site" description="Transition state stabilizer" evidence="9">
    <location>
        <position position="19"/>
    </location>
</feature>
<dbReference type="SUPFAM" id="SSF52374">
    <property type="entry name" value="Nucleotidylyl transferase"/>
    <property type="match status" value="1"/>
</dbReference>
<evidence type="ECO:0000256" key="4">
    <source>
        <dbReference type="ARBA" id="ARBA00022741"/>
    </source>
</evidence>
<feature type="binding site" evidence="9">
    <location>
        <begin position="90"/>
        <end position="92"/>
    </location>
    <ligand>
        <name>ATP</name>
        <dbReference type="ChEBI" id="CHEBI:30616"/>
    </ligand>
</feature>
<evidence type="ECO:0000256" key="2">
    <source>
        <dbReference type="ARBA" id="ARBA00022679"/>
    </source>
</evidence>
<comment type="catalytic activity">
    <reaction evidence="8 9">
        <text>(R)-4'-phosphopantetheine + ATP + H(+) = 3'-dephospho-CoA + diphosphate</text>
        <dbReference type="Rhea" id="RHEA:19801"/>
        <dbReference type="ChEBI" id="CHEBI:15378"/>
        <dbReference type="ChEBI" id="CHEBI:30616"/>
        <dbReference type="ChEBI" id="CHEBI:33019"/>
        <dbReference type="ChEBI" id="CHEBI:57328"/>
        <dbReference type="ChEBI" id="CHEBI:61723"/>
        <dbReference type="EC" id="2.7.7.3"/>
    </reaction>
</comment>
<feature type="binding site" evidence="9">
    <location>
        <begin position="11"/>
        <end position="12"/>
    </location>
    <ligand>
        <name>ATP</name>
        <dbReference type="ChEBI" id="CHEBI:30616"/>
    </ligand>
</feature>
<keyword evidence="2 9" id="KW-0808">Transferase</keyword>
<protein>
    <recommendedName>
        <fullName evidence="9">Phosphopantetheine adenylyltransferase</fullName>
        <ecNumber evidence="9">2.7.7.3</ecNumber>
    </recommendedName>
    <alternativeName>
        <fullName evidence="9">Dephospho-CoA pyrophosphorylase</fullName>
    </alternativeName>
    <alternativeName>
        <fullName evidence="9">Pantetheine-phosphate adenylyltransferase</fullName>
        <shortName evidence="9">PPAT</shortName>
    </alternativeName>
</protein>
<dbReference type="Proteomes" id="UP000823201">
    <property type="component" value="Unassembled WGS sequence"/>
</dbReference>
<dbReference type="InterPro" id="IPR014729">
    <property type="entry name" value="Rossmann-like_a/b/a_fold"/>
</dbReference>
<comment type="subcellular location">
    <subcellularLocation>
        <location evidence="9">Cytoplasm</location>
    </subcellularLocation>
</comment>
<evidence type="ECO:0000256" key="9">
    <source>
        <dbReference type="HAMAP-Rule" id="MF_00151"/>
    </source>
</evidence>
<feature type="binding site" evidence="9">
    <location>
        <position position="75"/>
    </location>
    <ligand>
        <name>substrate</name>
    </ligand>
</feature>
<evidence type="ECO:0000313" key="11">
    <source>
        <dbReference type="EMBL" id="MBM7658304.1"/>
    </source>
</evidence>
<dbReference type="RefSeq" id="WP_205006865.1">
    <property type="nucleotide sequence ID" value="NZ_CBCRXA010000013.1"/>
</dbReference>
<dbReference type="HAMAP" id="MF_00151">
    <property type="entry name" value="PPAT_bact"/>
    <property type="match status" value="1"/>
</dbReference>
<dbReference type="NCBIfam" id="TIGR00125">
    <property type="entry name" value="cyt_tran_rel"/>
    <property type="match status" value="1"/>
</dbReference>
<feature type="binding site" evidence="9">
    <location>
        <position position="100"/>
    </location>
    <ligand>
        <name>ATP</name>
        <dbReference type="ChEBI" id="CHEBI:30616"/>
    </ligand>
</feature>
<proteinExistence type="inferred from homology"/>
<evidence type="ECO:0000256" key="6">
    <source>
        <dbReference type="ARBA" id="ARBA00022842"/>
    </source>
</evidence>
<feature type="domain" description="Cytidyltransferase-like" evidence="10">
    <location>
        <begin position="7"/>
        <end position="135"/>
    </location>
</feature>
<name>A0ABS2Q954_9BACL</name>
<dbReference type="Pfam" id="PF01467">
    <property type="entry name" value="CTP_transf_like"/>
    <property type="match status" value="1"/>
</dbReference>
<sequence length="168" mass="18880">MSERTVIYPGSFDPVTYGHLDIITRGLNVFDKIIVAVLNNSRKDPLFTVEERVRLLKEATKNFDSVVVDSFDGLLMDYAKKKHVSVVLRGLRAISDFEYELQIAAINKNLNPEIETCFMMTSNKYSFLSSSMVKEAARYGGTVSNLVTPSVEAALKEKFGDRQISSQK</sequence>
<comment type="subunit">
    <text evidence="9">Homohexamer.</text>
</comment>
<evidence type="ECO:0000256" key="7">
    <source>
        <dbReference type="ARBA" id="ARBA00022993"/>
    </source>
</evidence>
<dbReference type="PANTHER" id="PTHR21342:SF1">
    <property type="entry name" value="PHOSPHOPANTETHEINE ADENYLYLTRANSFERASE"/>
    <property type="match status" value="1"/>
</dbReference>
<keyword evidence="7 9" id="KW-0173">Coenzyme A biosynthesis</keyword>
<evidence type="ECO:0000313" key="12">
    <source>
        <dbReference type="Proteomes" id="UP000823201"/>
    </source>
</evidence>
<dbReference type="InterPro" id="IPR001980">
    <property type="entry name" value="PPAT"/>
</dbReference>
<evidence type="ECO:0000259" key="10">
    <source>
        <dbReference type="Pfam" id="PF01467"/>
    </source>
</evidence>
<evidence type="ECO:0000256" key="1">
    <source>
        <dbReference type="ARBA" id="ARBA00022490"/>
    </source>
</evidence>
<dbReference type="EMBL" id="JAFBEV010000014">
    <property type="protein sequence ID" value="MBM7658304.1"/>
    <property type="molecule type" value="Genomic_DNA"/>
</dbReference>
<dbReference type="GO" id="GO:0004595">
    <property type="term" value="F:pantetheine-phosphate adenylyltransferase activity"/>
    <property type="evidence" value="ECO:0007669"/>
    <property type="project" value="UniProtKB-EC"/>
</dbReference>
<keyword evidence="5 9" id="KW-0067">ATP-binding</keyword>
<dbReference type="Gene3D" id="3.40.50.620">
    <property type="entry name" value="HUPs"/>
    <property type="match status" value="1"/>
</dbReference>
<gene>
    <name evidence="9" type="primary">coaD</name>
    <name evidence="11" type="ORF">JOC27_001757</name>
</gene>
<keyword evidence="1 9" id="KW-0963">Cytoplasm</keyword>
<dbReference type="CDD" id="cd02163">
    <property type="entry name" value="PPAT"/>
    <property type="match status" value="1"/>
</dbReference>
<comment type="cofactor">
    <cofactor evidence="9">
        <name>Mg(2+)</name>
        <dbReference type="ChEBI" id="CHEBI:18420"/>
    </cofactor>
</comment>
<keyword evidence="12" id="KW-1185">Reference proteome</keyword>
<accession>A0ABS2Q954</accession>
<dbReference type="EC" id="2.7.7.3" evidence="9"/>
<comment type="pathway">
    <text evidence="9">Cofactor biosynthesis; coenzyme A biosynthesis; CoA from (R)-pantothenate: step 4/5.</text>
</comment>